<protein>
    <submittedName>
        <fullName evidence="14">Putative BCL4p</fullName>
    </submittedName>
</protein>
<dbReference type="HOGENOM" id="CLU_001570_14_11_1"/>
<dbReference type="SUPFAM" id="SSF48264">
    <property type="entry name" value="Cytochrome P450"/>
    <property type="match status" value="1"/>
</dbReference>
<accession>A0A0A1T664</accession>
<dbReference type="InterPro" id="IPR017972">
    <property type="entry name" value="Cyt_P450_CS"/>
</dbReference>
<evidence type="ECO:0000256" key="12">
    <source>
        <dbReference type="PIRSR" id="PIRSR602401-1"/>
    </source>
</evidence>
<keyword evidence="10 13" id="KW-0503">Monooxygenase</keyword>
<keyword evidence="5" id="KW-0812">Transmembrane</keyword>
<comment type="subcellular location">
    <subcellularLocation>
        <location evidence="2">Membrane</location>
    </subcellularLocation>
</comment>
<feature type="binding site" description="axial binding residue" evidence="12">
    <location>
        <position position="407"/>
    </location>
    <ligand>
        <name>heme</name>
        <dbReference type="ChEBI" id="CHEBI:30413"/>
    </ligand>
    <ligandPart>
        <name>Fe</name>
        <dbReference type="ChEBI" id="CHEBI:18248"/>
    </ligandPart>
</feature>
<keyword evidence="4 12" id="KW-0349">Heme</keyword>
<evidence type="ECO:0000256" key="3">
    <source>
        <dbReference type="ARBA" id="ARBA00010617"/>
    </source>
</evidence>
<dbReference type="InterPro" id="IPR036396">
    <property type="entry name" value="Cyt_P450_sf"/>
</dbReference>
<evidence type="ECO:0000256" key="9">
    <source>
        <dbReference type="ARBA" id="ARBA00023004"/>
    </source>
</evidence>
<dbReference type="PRINTS" id="PR00385">
    <property type="entry name" value="P450"/>
</dbReference>
<reference evidence="14 15" key="1">
    <citation type="journal article" date="2015" name="Genome Announc.">
        <title>Draft Genome Sequence and Gene Annotation of the Entomopathogenic Fungus Verticillium hemipterigenum.</title>
        <authorList>
            <person name="Horn F."/>
            <person name="Habel A."/>
            <person name="Scharf D.H."/>
            <person name="Dworschak J."/>
            <person name="Brakhage A.A."/>
            <person name="Guthke R."/>
            <person name="Hertweck C."/>
            <person name="Linde J."/>
        </authorList>
    </citation>
    <scope>NUCLEOTIDE SEQUENCE [LARGE SCALE GENOMIC DNA]</scope>
</reference>
<dbReference type="PANTHER" id="PTHR24305:SF210">
    <property type="entry name" value="CYTOCHROME P450 MONOOXYGENASE ASQL-RELATED"/>
    <property type="match status" value="1"/>
</dbReference>
<dbReference type="InterPro" id="IPR001128">
    <property type="entry name" value="Cyt_P450"/>
</dbReference>
<keyword evidence="6 12" id="KW-0479">Metal-binding</keyword>
<dbReference type="FunFam" id="1.10.630.10:FF:000158">
    <property type="entry name" value="Cytochrome P450, putative (Eurofung)"/>
    <property type="match status" value="1"/>
</dbReference>
<keyword evidence="7" id="KW-1133">Transmembrane helix</keyword>
<evidence type="ECO:0000256" key="5">
    <source>
        <dbReference type="ARBA" id="ARBA00022692"/>
    </source>
</evidence>
<proteinExistence type="inferred from homology"/>
<keyword evidence="8 13" id="KW-0560">Oxidoreductase</keyword>
<dbReference type="AlphaFoldDB" id="A0A0A1T664"/>
<dbReference type="InterPro" id="IPR050121">
    <property type="entry name" value="Cytochrome_P450_monoxygenase"/>
</dbReference>
<gene>
    <name evidence="14" type="ORF">VHEMI08269</name>
</gene>
<comment type="cofactor">
    <cofactor evidence="1 12">
        <name>heme</name>
        <dbReference type="ChEBI" id="CHEBI:30413"/>
    </cofactor>
</comment>
<dbReference type="GO" id="GO:0005506">
    <property type="term" value="F:iron ion binding"/>
    <property type="evidence" value="ECO:0007669"/>
    <property type="project" value="InterPro"/>
</dbReference>
<dbReference type="PRINTS" id="PR00463">
    <property type="entry name" value="EP450I"/>
</dbReference>
<dbReference type="OrthoDB" id="1470350at2759"/>
<dbReference type="STRING" id="1531966.A0A0A1T664"/>
<keyword evidence="15" id="KW-1185">Reference proteome</keyword>
<evidence type="ECO:0000256" key="13">
    <source>
        <dbReference type="RuleBase" id="RU000461"/>
    </source>
</evidence>
<evidence type="ECO:0000256" key="1">
    <source>
        <dbReference type="ARBA" id="ARBA00001971"/>
    </source>
</evidence>
<organism evidence="14 15">
    <name type="scientific">[Torrubiella] hemipterigena</name>
    <dbReference type="NCBI Taxonomy" id="1531966"/>
    <lineage>
        <taxon>Eukaryota</taxon>
        <taxon>Fungi</taxon>
        <taxon>Dikarya</taxon>
        <taxon>Ascomycota</taxon>
        <taxon>Pezizomycotina</taxon>
        <taxon>Sordariomycetes</taxon>
        <taxon>Hypocreomycetidae</taxon>
        <taxon>Hypocreales</taxon>
        <taxon>Clavicipitaceae</taxon>
        <taxon>Clavicipitaceae incertae sedis</taxon>
        <taxon>'Torrubiella' clade</taxon>
    </lineage>
</organism>
<keyword evidence="9 12" id="KW-0408">Iron</keyword>
<dbReference type="Proteomes" id="UP000039046">
    <property type="component" value="Unassembled WGS sequence"/>
</dbReference>
<name>A0A0A1T664_9HYPO</name>
<dbReference type="Pfam" id="PF00067">
    <property type="entry name" value="p450"/>
    <property type="match status" value="1"/>
</dbReference>
<evidence type="ECO:0000313" key="14">
    <source>
        <dbReference type="EMBL" id="CEJ92631.1"/>
    </source>
</evidence>
<dbReference type="CDD" id="cd11058">
    <property type="entry name" value="CYP60B-like"/>
    <property type="match status" value="1"/>
</dbReference>
<dbReference type="PROSITE" id="PS00086">
    <property type="entry name" value="CYTOCHROME_P450"/>
    <property type="match status" value="1"/>
</dbReference>
<dbReference type="Gene3D" id="1.10.630.10">
    <property type="entry name" value="Cytochrome P450"/>
    <property type="match status" value="1"/>
</dbReference>
<comment type="similarity">
    <text evidence="3 13">Belongs to the cytochrome P450 family.</text>
</comment>
<dbReference type="GO" id="GO:0020037">
    <property type="term" value="F:heme binding"/>
    <property type="evidence" value="ECO:0007669"/>
    <property type="project" value="InterPro"/>
</dbReference>
<dbReference type="EMBL" id="CDHN01000005">
    <property type="protein sequence ID" value="CEJ92631.1"/>
    <property type="molecule type" value="Genomic_DNA"/>
</dbReference>
<dbReference type="PANTHER" id="PTHR24305">
    <property type="entry name" value="CYTOCHROME P450"/>
    <property type="match status" value="1"/>
</dbReference>
<dbReference type="GO" id="GO:0016705">
    <property type="term" value="F:oxidoreductase activity, acting on paired donors, with incorporation or reduction of molecular oxygen"/>
    <property type="evidence" value="ECO:0007669"/>
    <property type="project" value="InterPro"/>
</dbReference>
<sequence>MYLHPLKHFPGPFLGRCSLLWRFTHTSTGKIHLEIEKLHRKYGPIVRVSPNELSFGSVESWKAIYGHSNTERRVPPKAPFYEIFGAGFQKLCIGSERDTQRHGTMRKMLSAAFSQRSLLEQEKIVSDKIDLFVRIIGEASSSSAAGLNMTKWYEMVSFDILGEMAFGESFYSLESGSPHFWSATVEDHLYFITLIDNLSRLGTIAKLLGGLIPSRLLLNNKMSRYSREKVDKILSNKTRRKDFISLLVQKVHEGQVEKEELAAHVSTLAIAGGETVSTSLAGTTFFLLQNPHQMNRLLREIRDRFSSYEEITAQEAQKLSYLQAVINESLRLYPPGSQGFPRISTGFQLHDKYIPVGAEIYTSAWTVTHDEKYFSSPTLFKPERWLGTEPTEMREASQPFSLGPRGCLGRNFAYMEMNLILCKMLWMYDLELLNSNVDFVEHGRVFVMWWKPKLMVKFQKRVGI</sequence>
<dbReference type="GO" id="GO:0004497">
    <property type="term" value="F:monooxygenase activity"/>
    <property type="evidence" value="ECO:0007669"/>
    <property type="project" value="UniProtKB-KW"/>
</dbReference>
<evidence type="ECO:0000256" key="10">
    <source>
        <dbReference type="ARBA" id="ARBA00023033"/>
    </source>
</evidence>
<evidence type="ECO:0000256" key="4">
    <source>
        <dbReference type="ARBA" id="ARBA00022617"/>
    </source>
</evidence>
<keyword evidence="11" id="KW-0472">Membrane</keyword>
<evidence type="ECO:0000256" key="7">
    <source>
        <dbReference type="ARBA" id="ARBA00022989"/>
    </source>
</evidence>
<evidence type="ECO:0000256" key="11">
    <source>
        <dbReference type="ARBA" id="ARBA00023136"/>
    </source>
</evidence>
<dbReference type="GO" id="GO:0016020">
    <property type="term" value="C:membrane"/>
    <property type="evidence" value="ECO:0007669"/>
    <property type="project" value="UniProtKB-SubCell"/>
</dbReference>
<dbReference type="InterPro" id="IPR002401">
    <property type="entry name" value="Cyt_P450_E_grp-I"/>
</dbReference>
<evidence type="ECO:0000256" key="2">
    <source>
        <dbReference type="ARBA" id="ARBA00004370"/>
    </source>
</evidence>
<evidence type="ECO:0000256" key="8">
    <source>
        <dbReference type="ARBA" id="ARBA00023002"/>
    </source>
</evidence>
<evidence type="ECO:0000256" key="6">
    <source>
        <dbReference type="ARBA" id="ARBA00022723"/>
    </source>
</evidence>
<evidence type="ECO:0000313" key="15">
    <source>
        <dbReference type="Proteomes" id="UP000039046"/>
    </source>
</evidence>